<gene>
    <name evidence="2" type="ORF">ACFFPI_06530</name>
</gene>
<name>A0ABV5UMQ6_9MICC</name>
<comment type="caution">
    <text evidence="2">The sequence shown here is derived from an EMBL/GenBank/DDBJ whole genome shotgun (WGS) entry which is preliminary data.</text>
</comment>
<dbReference type="Proteomes" id="UP001589536">
    <property type="component" value="Unassembled WGS sequence"/>
</dbReference>
<organism evidence="2 3">
    <name type="scientific">Arthrobacter methylotrophus</name>
    <dbReference type="NCBI Taxonomy" id="121291"/>
    <lineage>
        <taxon>Bacteria</taxon>
        <taxon>Bacillati</taxon>
        <taxon>Actinomycetota</taxon>
        <taxon>Actinomycetes</taxon>
        <taxon>Micrococcales</taxon>
        <taxon>Micrococcaceae</taxon>
        <taxon>Arthrobacter</taxon>
    </lineage>
</organism>
<sequence length="74" mass="8062">MPSQSPEVALEHRRSGRLWAPSACTTSSASKAGPPDSRFKLEPHRFFDRNPTLNLLADIEATHDGHCGTDGFQG</sequence>
<feature type="region of interest" description="Disordered" evidence="1">
    <location>
        <begin position="1"/>
        <end position="42"/>
    </location>
</feature>
<evidence type="ECO:0000313" key="3">
    <source>
        <dbReference type="Proteomes" id="UP001589536"/>
    </source>
</evidence>
<proteinExistence type="predicted"/>
<dbReference type="EMBL" id="JBHMBH010000018">
    <property type="protein sequence ID" value="MFB9713807.1"/>
    <property type="molecule type" value="Genomic_DNA"/>
</dbReference>
<protein>
    <submittedName>
        <fullName evidence="2">Uncharacterized protein</fullName>
    </submittedName>
</protein>
<evidence type="ECO:0000256" key="1">
    <source>
        <dbReference type="SAM" id="MobiDB-lite"/>
    </source>
</evidence>
<keyword evidence="3" id="KW-1185">Reference proteome</keyword>
<dbReference type="RefSeq" id="WP_345052062.1">
    <property type="nucleotide sequence ID" value="NZ_BAABED010000001.1"/>
</dbReference>
<reference evidence="2 3" key="1">
    <citation type="submission" date="2024-09" db="EMBL/GenBank/DDBJ databases">
        <authorList>
            <person name="Sun Q."/>
            <person name="Mori K."/>
        </authorList>
    </citation>
    <scope>NUCLEOTIDE SEQUENCE [LARGE SCALE GENOMIC DNA]</scope>
    <source>
        <strain evidence="2 3">JCM 13519</strain>
    </source>
</reference>
<accession>A0ABV5UMQ6</accession>
<evidence type="ECO:0000313" key="2">
    <source>
        <dbReference type="EMBL" id="MFB9713807.1"/>
    </source>
</evidence>